<dbReference type="Proteomes" id="UP000748752">
    <property type="component" value="Unassembled WGS sequence"/>
</dbReference>
<reference evidence="1 2" key="1">
    <citation type="journal article" date="2020" name="Microorganisms">
        <title>Osmotic Adaptation and Compatible Solute Biosynthesis of Phototrophic Bacteria as Revealed from Genome Analyses.</title>
        <authorList>
            <person name="Imhoff J.F."/>
            <person name="Rahn T."/>
            <person name="Kunzel S."/>
            <person name="Keller A."/>
            <person name="Neulinger S.C."/>
        </authorList>
    </citation>
    <scope>NUCLEOTIDE SEQUENCE [LARGE SCALE GENOMIC DNA]</scope>
    <source>
        <strain evidence="1 2">DSM 6210</strain>
    </source>
</reference>
<accession>A0ABS1CLB0</accession>
<evidence type="ECO:0000313" key="2">
    <source>
        <dbReference type="Proteomes" id="UP000748752"/>
    </source>
</evidence>
<proteinExistence type="predicted"/>
<gene>
    <name evidence="1" type="ORF">CKO31_18590</name>
</gene>
<sequence>MVKPLPHSLVPFLPSFGYKLVDLSGPTNAEIKGRVLTRLVQLAMRWVFDAEPVARLRKLLALINQIEDRDTAVEVLESLLLRPAQR</sequence>
<comment type="caution">
    <text evidence="1">The sequence shown here is derived from an EMBL/GenBank/DDBJ whole genome shotgun (WGS) entry which is preliminary data.</text>
</comment>
<name>A0ABS1CLB0_9GAMM</name>
<dbReference type="EMBL" id="NRRV01000055">
    <property type="protein sequence ID" value="MBK1632715.1"/>
    <property type="molecule type" value="Genomic_DNA"/>
</dbReference>
<protein>
    <submittedName>
        <fullName evidence="1">Uncharacterized protein</fullName>
    </submittedName>
</protein>
<evidence type="ECO:0000313" key="1">
    <source>
        <dbReference type="EMBL" id="MBK1632715.1"/>
    </source>
</evidence>
<keyword evidence="2" id="KW-1185">Reference proteome</keyword>
<organism evidence="1 2">
    <name type="scientific">Thiohalocapsa halophila</name>
    <dbReference type="NCBI Taxonomy" id="69359"/>
    <lineage>
        <taxon>Bacteria</taxon>
        <taxon>Pseudomonadati</taxon>
        <taxon>Pseudomonadota</taxon>
        <taxon>Gammaproteobacteria</taxon>
        <taxon>Chromatiales</taxon>
        <taxon>Chromatiaceae</taxon>
        <taxon>Thiohalocapsa</taxon>
    </lineage>
</organism>